<proteinExistence type="predicted"/>
<keyword evidence="1" id="KW-1133">Transmembrane helix</keyword>
<accession>A0AAE9L018</accession>
<dbReference type="EMBL" id="CP097501">
    <property type="protein sequence ID" value="URD67629.1"/>
    <property type="molecule type" value="Genomic_DNA"/>
</dbReference>
<sequence length="142" mass="15944">MTETTPNETPQPSRRYRTIMIWLRVIALLFAGLFFLSQCGMSKPRAKAAIIDSCIKNVPFAPHWQQQLQSRKLQDSEGKLVGEYCRCMWDEPLQKLSAEQIRSFAKLDAPQQLALLGGEAAFTARDKQCLNTLATQAKGASQ</sequence>
<dbReference type="Proteomes" id="UP001056819">
    <property type="component" value="Chromosome"/>
</dbReference>
<name>A0AAE9L018_9NEIS</name>
<evidence type="ECO:0000256" key="1">
    <source>
        <dbReference type="SAM" id="Phobius"/>
    </source>
</evidence>
<organism evidence="2 3">
    <name type="scientific">Conchiformibius steedae DSM 2580</name>
    <dbReference type="NCBI Taxonomy" id="1121352"/>
    <lineage>
        <taxon>Bacteria</taxon>
        <taxon>Pseudomonadati</taxon>
        <taxon>Pseudomonadota</taxon>
        <taxon>Betaproteobacteria</taxon>
        <taxon>Neisseriales</taxon>
        <taxon>Neisseriaceae</taxon>
        <taxon>Conchiformibius</taxon>
    </lineage>
</organism>
<feature type="transmembrane region" description="Helical" evidence="1">
    <location>
        <begin position="19"/>
        <end position="37"/>
    </location>
</feature>
<keyword evidence="1" id="KW-0812">Transmembrane</keyword>
<gene>
    <name evidence="2" type="ORF">LNQ82_00245</name>
</gene>
<dbReference type="RefSeq" id="WP_051531990.1">
    <property type="nucleotide sequence ID" value="NZ_CP097501.1"/>
</dbReference>
<evidence type="ECO:0000313" key="3">
    <source>
        <dbReference type="Proteomes" id="UP001056819"/>
    </source>
</evidence>
<reference evidence="2" key="1">
    <citation type="submission" date="2022-05" db="EMBL/GenBank/DDBJ databases">
        <title>Alysiella filiformis genome sequencing.</title>
        <authorList>
            <person name="Viehboeck T."/>
        </authorList>
    </citation>
    <scope>NUCLEOTIDE SEQUENCE</scope>
    <source>
        <strain evidence="2">DSM 2580</strain>
    </source>
</reference>
<keyword evidence="1" id="KW-0472">Membrane</keyword>
<dbReference type="AlphaFoldDB" id="A0AAE9L018"/>
<evidence type="ECO:0000313" key="2">
    <source>
        <dbReference type="EMBL" id="URD67629.1"/>
    </source>
</evidence>
<protein>
    <submittedName>
        <fullName evidence="2">Uncharacterized protein</fullName>
    </submittedName>
</protein>